<gene>
    <name evidence="1" type="ORF">IFO66_04140</name>
</gene>
<protein>
    <submittedName>
        <fullName evidence="1">Uncharacterized protein</fullName>
    </submittedName>
</protein>
<comment type="caution">
    <text evidence="1">The sequence shown here is derived from an EMBL/GenBank/DDBJ whole genome shotgun (WGS) entry which is preliminary data.</text>
</comment>
<dbReference type="RefSeq" id="WP_192023922.1">
    <property type="nucleotide sequence ID" value="NZ_JACYTN010000002.1"/>
</dbReference>
<reference evidence="1 2" key="1">
    <citation type="submission" date="2020-09" db="EMBL/GenBank/DDBJ databases">
        <title>Paenibacillus sp. CAU 1523 isolated from sand of Haeundae Beach.</title>
        <authorList>
            <person name="Kim W."/>
        </authorList>
    </citation>
    <scope>NUCLEOTIDE SEQUENCE [LARGE SCALE GENOMIC DNA]</scope>
    <source>
        <strain evidence="1 2">CAU 1523</strain>
    </source>
</reference>
<keyword evidence="2" id="KW-1185">Reference proteome</keyword>
<dbReference type="Proteomes" id="UP000634529">
    <property type="component" value="Unassembled WGS sequence"/>
</dbReference>
<proteinExistence type="predicted"/>
<organism evidence="1 2">
    <name type="scientific">Paenibacillus arenosi</name>
    <dbReference type="NCBI Taxonomy" id="2774142"/>
    <lineage>
        <taxon>Bacteria</taxon>
        <taxon>Bacillati</taxon>
        <taxon>Bacillota</taxon>
        <taxon>Bacilli</taxon>
        <taxon>Bacillales</taxon>
        <taxon>Paenibacillaceae</taxon>
        <taxon>Paenibacillus</taxon>
    </lineage>
</organism>
<accession>A0ABR9ATP4</accession>
<name>A0ABR9ATP4_9BACL</name>
<evidence type="ECO:0000313" key="1">
    <source>
        <dbReference type="EMBL" id="MBD8497488.1"/>
    </source>
</evidence>
<dbReference type="EMBL" id="JACYTN010000002">
    <property type="protein sequence ID" value="MBD8497488.1"/>
    <property type="molecule type" value="Genomic_DNA"/>
</dbReference>
<evidence type="ECO:0000313" key="2">
    <source>
        <dbReference type="Proteomes" id="UP000634529"/>
    </source>
</evidence>
<sequence length="134" mass="15336">MYFNNNQVNGFIPSVPPALVQMPNNHYVQYTSVPVRLTPNRDVEFNYQLADSNEHGPGFKLYKWKFMLNRNEVLVCRLLAAPSEKVISAGFDTGPLAPVNAISNYPRSNNYWITVLQNTSPERLDLFLYLIVKV</sequence>